<dbReference type="EMBL" id="PIQC01000005">
    <property type="protein sequence ID" value="RUO68750.1"/>
    <property type="molecule type" value="Genomic_DNA"/>
</dbReference>
<dbReference type="AlphaFoldDB" id="A0A432YYP1"/>
<protein>
    <recommendedName>
        <fullName evidence="3">Lipoprotein</fullName>
    </recommendedName>
</protein>
<evidence type="ECO:0008006" key="3">
    <source>
        <dbReference type="Google" id="ProtNLM"/>
    </source>
</evidence>
<keyword evidence="2" id="KW-1185">Reference proteome</keyword>
<dbReference type="OrthoDB" id="6402447at2"/>
<reference evidence="2" key="1">
    <citation type="journal article" date="2018" name="Front. Microbiol.">
        <title>Genome-Based Analysis Reveals the Taxonomy and Diversity of the Family Idiomarinaceae.</title>
        <authorList>
            <person name="Liu Y."/>
            <person name="Lai Q."/>
            <person name="Shao Z."/>
        </authorList>
    </citation>
    <scope>NUCLEOTIDE SEQUENCE [LARGE SCALE GENOMIC DNA]</scope>
    <source>
        <strain evidence="2">R22</strain>
    </source>
</reference>
<dbReference type="PROSITE" id="PS51257">
    <property type="entry name" value="PROKAR_LIPOPROTEIN"/>
    <property type="match status" value="1"/>
</dbReference>
<evidence type="ECO:0000313" key="2">
    <source>
        <dbReference type="Proteomes" id="UP000288058"/>
    </source>
</evidence>
<name>A0A432YYP1_9GAMM</name>
<comment type="caution">
    <text evidence="1">The sequence shown here is derived from an EMBL/GenBank/DDBJ whole genome shotgun (WGS) entry which is preliminary data.</text>
</comment>
<accession>A0A432YYP1</accession>
<gene>
    <name evidence="1" type="ORF">CWI78_07475</name>
</gene>
<evidence type="ECO:0000313" key="1">
    <source>
        <dbReference type="EMBL" id="RUO68750.1"/>
    </source>
</evidence>
<dbReference type="RefSeq" id="WP_126781783.1">
    <property type="nucleotide sequence ID" value="NZ_PIQC01000005.1"/>
</dbReference>
<dbReference type="Proteomes" id="UP000288058">
    <property type="component" value="Unassembled WGS sequence"/>
</dbReference>
<proteinExistence type="predicted"/>
<sequence length="77" mass="8482">MNKILLLIGGLFLSGCTSSDMLYYLTHPTDSSNKPSSAAIYTGAALILGEVKEECSYGHPEDQINCKKEKEARERKD</sequence>
<organism evidence="1 2">
    <name type="scientific">Idiomarina ramblicola</name>
    <dbReference type="NCBI Taxonomy" id="263724"/>
    <lineage>
        <taxon>Bacteria</taxon>
        <taxon>Pseudomonadati</taxon>
        <taxon>Pseudomonadota</taxon>
        <taxon>Gammaproteobacteria</taxon>
        <taxon>Alteromonadales</taxon>
        <taxon>Idiomarinaceae</taxon>
        <taxon>Idiomarina</taxon>
    </lineage>
</organism>